<accession>A0AAV7HRU5</accession>
<proteinExistence type="predicted"/>
<dbReference type="AlphaFoldDB" id="A0AAV7HRU5"/>
<comment type="caution">
    <text evidence="1">The sequence shown here is derived from an EMBL/GenBank/DDBJ whole genome shotgun (WGS) entry which is preliminary data.</text>
</comment>
<evidence type="ECO:0008006" key="3">
    <source>
        <dbReference type="Google" id="ProtNLM"/>
    </source>
</evidence>
<dbReference type="EMBL" id="JAGFBR010000001">
    <property type="protein sequence ID" value="KAH0470934.1"/>
    <property type="molecule type" value="Genomic_DNA"/>
</dbReference>
<keyword evidence="2" id="KW-1185">Reference proteome</keyword>
<protein>
    <recommendedName>
        <fullName evidence="3">RRM domain-containing protein</fullName>
    </recommendedName>
</protein>
<sequence length="90" mass="10390">MQRADKYIDLRNNEIGDPYTAFVFYEDLNDAKTVINHLSSFNYSKRLARKSSEKKGVKSLLARVRNIRILVALASWSNHVCRWQLDGCIG</sequence>
<reference evidence="1 2" key="1">
    <citation type="journal article" date="2021" name="Hortic Res">
        <title>Chromosome-scale assembly of the Dendrobium chrysotoxum genome enhances the understanding of orchid evolution.</title>
        <authorList>
            <person name="Zhang Y."/>
            <person name="Zhang G.Q."/>
            <person name="Zhang D."/>
            <person name="Liu X.D."/>
            <person name="Xu X.Y."/>
            <person name="Sun W.H."/>
            <person name="Yu X."/>
            <person name="Zhu X."/>
            <person name="Wang Z.W."/>
            <person name="Zhao X."/>
            <person name="Zhong W.Y."/>
            <person name="Chen H."/>
            <person name="Yin W.L."/>
            <person name="Huang T."/>
            <person name="Niu S.C."/>
            <person name="Liu Z.J."/>
        </authorList>
    </citation>
    <scope>NUCLEOTIDE SEQUENCE [LARGE SCALE GENOMIC DNA]</scope>
    <source>
        <strain evidence="1">Lindl</strain>
    </source>
</reference>
<organism evidence="1 2">
    <name type="scientific">Dendrobium chrysotoxum</name>
    <name type="common">Orchid</name>
    <dbReference type="NCBI Taxonomy" id="161865"/>
    <lineage>
        <taxon>Eukaryota</taxon>
        <taxon>Viridiplantae</taxon>
        <taxon>Streptophyta</taxon>
        <taxon>Embryophyta</taxon>
        <taxon>Tracheophyta</taxon>
        <taxon>Spermatophyta</taxon>
        <taxon>Magnoliopsida</taxon>
        <taxon>Liliopsida</taxon>
        <taxon>Asparagales</taxon>
        <taxon>Orchidaceae</taxon>
        <taxon>Epidendroideae</taxon>
        <taxon>Malaxideae</taxon>
        <taxon>Dendrobiinae</taxon>
        <taxon>Dendrobium</taxon>
    </lineage>
</organism>
<gene>
    <name evidence="1" type="ORF">IEQ34_000657</name>
</gene>
<evidence type="ECO:0000313" key="2">
    <source>
        <dbReference type="Proteomes" id="UP000775213"/>
    </source>
</evidence>
<name>A0AAV7HRU5_DENCH</name>
<dbReference type="Proteomes" id="UP000775213">
    <property type="component" value="Unassembled WGS sequence"/>
</dbReference>
<evidence type="ECO:0000313" key="1">
    <source>
        <dbReference type="EMBL" id="KAH0470934.1"/>
    </source>
</evidence>